<evidence type="ECO:0000313" key="4">
    <source>
        <dbReference type="Proteomes" id="UP001164803"/>
    </source>
</evidence>
<dbReference type="Proteomes" id="UP001164803">
    <property type="component" value="Chromosome"/>
</dbReference>
<feature type="domain" description="Activator of Hsp90 ATPase homologue 1/2-like C-terminal" evidence="2">
    <location>
        <begin position="19"/>
        <end position="133"/>
    </location>
</feature>
<proteinExistence type="inferred from homology"/>
<evidence type="ECO:0000259" key="2">
    <source>
        <dbReference type="Pfam" id="PF08327"/>
    </source>
</evidence>
<dbReference type="RefSeq" id="WP_268045047.1">
    <property type="nucleotide sequence ID" value="NZ_CP104064.1"/>
</dbReference>
<dbReference type="InterPro" id="IPR013538">
    <property type="entry name" value="ASHA1/2-like_C"/>
</dbReference>
<dbReference type="SUPFAM" id="SSF55961">
    <property type="entry name" value="Bet v1-like"/>
    <property type="match status" value="1"/>
</dbReference>
<evidence type="ECO:0000313" key="3">
    <source>
        <dbReference type="EMBL" id="WAH37546.1"/>
    </source>
</evidence>
<dbReference type="InterPro" id="IPR023393">
    <property type="entry name" value="START-like_dom_sf"/>
</dbReference>
<name>A0ABY6Z3X1_9BACL</name>
<dbReference type="EMBL" id="CP104064">
    <property type="protein sequence ID" value="WAH37546.1"/>
    <property type="molecule type" value="Genomic_DNA"/>
</dbReference>
<keyword evidence="4" id="KW-1185">Reference proteome</keyword>
<protein>
    <submittedName>
        <fullName evidence="3">SRPBCC domain-containing protein</fullName>
    </submittedName>
</protein>
<dbReference type="CDD" id="cd07814">
    <property type="entry name" value="SRPBCC_CalC_Aha1-like"/>
    <property type="match status" value="1"/>
</dbReference>
<evidence type="ECO:0000256" key="1">
    <source>
        <dbReference type="ARBA" id="ARBA00006817"/>
    </source>
</evidence>
<comment type="similarity">
    <text evidence="1">Belongs to the AHA1 family.</text>
</comment>
<dbReference type="Pfam" id="PF08327">
    <property type="entry name" value="AHSA1"/>
    <property type="match status" value="1"/>
</dbReference>
<gene>
    <name evidence="3" type="ORF">NZD86_03160</name>
</gene>
<dbReference type="Gene3D" id="3.30.530.20">
    <property type="match status" value="1"/>
</dbReference>
<reference evidence="3" key="1">
    <citation type="submission" date="2022-08" db="EMBL/GenBank/DDBJ databases">
        <title>Alicyclobacillus dauci DSM2870, complete genome.</title>
        <authorList>
            <person name="Wang Q."/>
            <person name="Cai R."/>
            <person name="Wang Z."/>
        </authorList>
    </citation>
    <scope>NUCLEOTIDE SEQUENCE</scope>
    <source>
        <strain evidence="3">DSM 28700</strain>
    </source>
</reference>
<sequence length="143" mass="15953">MGQSTLNELPEIRKTTVLNAPIQKVWKAVATSEGIAGWFMPNTFEPVLGNEFILHAGPYGDSPCKVTQLDPPNVVGFDWDEDWHIVFQLRELGEGKTEFTLIHSGWGADKVTRFGQAHSVVRGIMDTGWDKKVKQTLPAYIEA</sequence>
<organism evidence="3 4">
    <name type="scientific">Alicyclobacillus dauci</name>
    <dbReference type="NCBI Taxonomy" id="1475485"/>
    <lineage>
        <taxon>Bacteria</taxon>
        <taxon>Bacillati</taxon>
        <taxon>Bacillota</taxon>
        <taxon>Bacilli</taxon>
        <taxon>Bacillales</taxon>
        <taxon>Alicyclobacillaceae</taxon>
        <taxon>Alicyclobacillus</taxon>
    </lineage>
</organism>
<accession>A0ABY6Z3X1</accession>